<keyword evidence="4 13" id="KW-0436">Ligase</keyword>
<dbReference type="InterPro" id="IPR005905">
    <property type="entry name" value="D_ala_D_ala"/>
</dbReference>
<comment type="catalytic activity">
    <reaction evidence="13">
        <text>2 D-alanine + ATP = D-alanyl-D-alanine + ADP + phosphate + H(+)</text>
        <dbReference type="Rhea" id="RHEA:11224"/>
        <dbReference type="ChEBI" id="CHEBI:15378"/>
        <dbReference type="ChEBI" id="CHEBI:30616"/>
        <dbReference type="ChEBI" id="CHEBI:43474"/>
        <dbReference type="ChEBI" id="CHEBI:57416"/>
        <dbReference type="ChEBI" id="CHEBI:57822"/>
        <dbReference type="ChEBI" id="CHEBI:456216"/>
        <dbReference type="EC" id="6.3.2.4"/>
    </reaction>
</comment>
<name>A0ABD4AER2_9BIFI</name>
<dbReference type="GO" id="GO:0071555">
    <property type="term" value="P:cell wall organization"/>
    <property type="evidence" value="ECO:0007669"/>
    <property type="project" value="UniProtKB-KW"/>
</dbReference>
<feature type="active site" evidence="14">
    <location>
        <position position="362"/>
    </location>
</feature>
<dbReference type="AlphaFoldDB" id="A0ABD4AER2"/>
<evidence type="ECO:0000256" key="16">
    <source>
        <dbReference type="PIRSR" id="PIRSR039102-3"/>
    </source>
</evidence>
<dbReference type="GO" id="GO:0005524">
    <property type="term" value="F:ATP binding"/>
    <property type="evidence" value="ECO:0007669"/>
    <property type="project" value="UniProtKB-UniRule"/>
</dbReference>
<keyword evidence="8 16" id="KW-0460">Magnesium</keyword>
<evidence type="ECO:0000256" key="3">
    <source>
        <dbReference type="ARBA" id="ARBA00022490"/>
    </source>
</evidence>
<feature type="binding site" evidence="15">
    <location>
        <position position="164"/>
    </location>
    <ligand>
        <name>ATP</name>
        <dbReference type="ChEBI" id="CHEBI:30616"/>
    </ligand>
</feature>
<keyword evidence="7 17" id="KW-0067">ATP-binding</keyword>
<keyword evidence="9 13" id="KW-0133">Cell shape</keyword>
<evidence type="ECO:0000313" key="19">
    <source>
        <dbReference type="EMBL" id="KJY54006.1"/>
    </source>
</evidence>
<evidence type="ECO:0000259" key="18">
    <source>
        <dbReference type="PROSITE" id="PS50975"/>
    </source>
</evidence>
<dbReference type="Gene3D" id="3.30.1490.20">
    <property type="entry name" value="ATP-grasp fold, A domain"/>
    <property type="match status" value="1"/>
</dbReference>
<dbReference type="GO" id="GO:0008716">
    <property type="term" value="F:D-alanine-D-alanine ligase activity"/>
    <property type="evidence" value="ECO:0007669"/>
    <property type="project" value="UniProtKB-UniRule"/>
</dbReference>
<dbReference type="SUPFAM" id="SSF52440">
    <property type="entry name" value="PreATP-grasp domain"/>
    <property type="match status" value="1"/>
</dbReference>
<evidence type="ECO:0000256" key="9">
    <source>
        <dbReference type="ARBA" id="ARBA00022960"/>
    </source>
</evidence>
<evidence type="ECO:0000256" key="15">
    <source>
        <dbReference type="PIRSR" id="PIRSR039102-2"/>
    </source>
</evidence>
<dbReference type="GO" id="GO:0005737">
    <property type="term" value="C:cytoplasm"/>
    <property type="evidence" value="ECO:0007669"/>
    <property type="project" value="UniProtKB-SubCell"/>
</dbReference>
<evidence type="ECO:0000256" key="1">
    <source>
        <dbReference type="ARBA" id="ARBA00001936"/>
    </source>
</evidence>
<dbReference type="InterPro" id="IPR016185">
    <property type="entry name" value="PreATP-grasp_dom_sf"/>
</dbReference>
<keyword evidence="6 15" id="KW-0547">Nucleotide-binding</keyword>
<evidence type="ECO:0000256" key="11">
    <source>
        <dbReference type="ARBA" id="ARBA00023211"/>
    </source>
</evidence>
<dbReference type="InterPro" id="IPR011761">
    <property type="entry name" value="ATP-grasp"/>
</dbReference>
<evidence type="ECO:0000256" key="14">
    <source>
        <dbReference type="PIRSR" id="PIRSR039102-1"/>
    </source>
</evidence>
<dbReference type="InterPro" id="IPR013815">
    <property type="entry name" value="ATP_grasp_subdomain_1"/>
</dbReference>
<dbReference type="Pfam" id="PF07478">
    <property type="entry name" value="Dala_Dala_lig_C"/>
    <property type="match status" value="1"/>
</dbReference>
<dbReference type="Gene3D" id="3.40.50.20">
    <property type="match status" value="1"/>
</dbReference>
<feature type="binding site" evidence="16">
    <location>
        <position position="338"/>
    </location>
    <ligand>
        <name>Mg(2+)</name>
        <dbReference type="ChEBI" id="CHEBI:18420"/>
        <label>1</label>
    </ligand>
</feature>
<evidence type="ECO:0000256" key="12">
    <source>
        <dbReference type="ARBA" id="ARBA00023316"/>
    </source>
</evidence>
<protein>
    <recommendedName>
        <fullName evidence="13">D-alanine--D-alanine ligase</fullName>
        <ecNumber evidence="13">6.3.2.4</ecNumber>
    </recommendedName>
    <alternativeName>
        <fullName evidence="13">D-Ala-D-Ala ligase</fullName>
    </alternativeName>
    <alternativeName>
        <fullName evidence="13">D-alanylalanine synthetase</fullName>
    </alternativeName>
</protein>
<evidence type="ECO:0000256" key="2">
    <source>
        <dbReference type="ARBA" id="ARBA00010871"/>
    </source>
</evidence>
<dbReference type="EMBL" id="JXBX01000005">
    <property type="protein sequence ID" value="KJY54006.1"/>
    <property type="molecule type" value="Genomic_DNA"/>
</dbReference>
<feature type="binding site" evidence="16">
    <location>
        <position position="351"/>
    </location>
    <ligand>
        <name>Mg(2+)</name>
        <dbReference type="ChEBI" id="CHEBI:18420"/>
        <label>1</label>
    </ligand>
</feature>
<keyword evidence="5 16" id="KW-0479">Metal-binding</keyword>
<dbReference type="Pfam" id="PF01820">
    <property type="entry name" value="Dala_Dala_lig_N"/>
    <property type="match status" value="1"/>
</dbReference>
<keyword evidence="10 13" id="KW-0573">Peptidoglycan synthesis</keyword>
<dbReference type="NCBIfam" id="NF002528">
    <property type="entry name" value="PRK01966.1-4"/>
    <property type="match status" value="1"/>
</dbReference>
<comment type="caution">
    <text evidence="19">The sequence shown here is derived from an EMBL/GenBank/DDBJ whole genome shotgun (WGS) entry which is preliminary data.</text>
</comment>
<dbReference type="PANTHER" id="PTHR23132">
    <property type="entry name" value="D-ALANINE--D-ALANINE LIGASE"/>
    <property type="match status" value="1"/>
</dbReference>
<dbReference type="NCBIfam" id="TIGR01205">
    <property type="entry name" value="D_ala_D_alaTIGR"/>
    <property type="match status" value="1"/>
</dbReference>
<dbReference type="Proteomes" id="UP000033652">
    <property type="component" value="Unassembled WGS sequence"/>
</dbReference>
<evidence type="ECO:0000256" key="7">
    <source>
        <dbReference type="ARBA" id="ARBA00022840"/>
    </source>
</evidence>
<feature type="active site" evidence="14">
    <location>
        <position position="217"/>
    </location>
</feature>
<comment type="cofactor">
    <cofactor evidence="16">
        <name>Mg(2+)</name>
        <dbReference type="ChEBI" id="CHEBI:18420"/>
    </cofactor>
    <cofactor evidence="16">
        <name>Mn(2+)</name>
        <dbReference type="ChEBI" id="CHEBI:29035"/>
    </cofactor>
    <text evidence="16">Binds 2 magnesium or manganese ions per subunit.</text>
</comment>
<dbReference type="EC" id="6.3.2.4" evidence="13"/>
<dbReference type="PROSITE" id="PS50975">
    <property type="entry name" value="ATP_GRASP"/>
    <property type="match status" value="1"/>
</dbReference>
<dbReference type="PIRSF" id="PIRSF039102">
    <property type="entry name" value="Ddl/VanB"/>
    <property type="match status" value="1"/>
</dbReference>
<evidence type="ECO:0000313" key="20">
    <source>
        <dbReference type="Proteomes" id="UP000033652"/>
    </source>
</evidence>
<comment type="function">
    <text evidence="13">Cell wall formation.</text>
</comment>
<gene>
    <name evidence="13 19" type="primary">ddl</name>
    <name evidence="19" type="ORF">JF68_02270</name>
</gene>
<sequence>MMARKRVVVLYGGRADEHSISCVSAAGVLNAIDSDRYEPIPVGITKDGRWIVGGEDPRRWSLNDTQLPTVQVTEGSRPVILDMARGGDGFMVGDHDDLVSGTDRLKADSPQSSGSLETLGHVDAVFPVLHGPYGEDGTVQGLLEMMGVPYVGCGVFASAACMDKHYTKILLSQAGIPVAPGITIDARDRLSGVDLKAAVEEAGLHYPLFVKPSRAGSSFGVVKVEETGADALAAAVDEASGHDWRILIEEGVDGREIECAVLAPDREGEPRTAWPGEVVLDRTDQDEAFYDFDSKYVDSSASHVEVPADLPDETLSRIRALASRAFKAVDATGLSRVDCFVTAKGGIIVNEINTLPGFTPISMYAKAWEASGVTYTDLITELIEGVSA</sequence>
<proteinExistence type="inferred from homology"/>
<dbReference type="GO" id="GO:0008360">
    <property type="term" value="P:regulation of cell shape"/>
    <property type="evidence" value="ECO:0007669"/>
    <property type="project" value="UniProtKB-KW"/>
</dbReference>
<keyword evidence="12 13" id="KW-0961">Cell wall biogenesis/degradation</keyword>
<dbReference type="Gene3D" id="3.30.470.20">
    <property type="entry name" value="ATP-grasp fold, B domain"/>
    <property type="match status" value="1"/>
</dbReference>
<evidence type="ECO:0000256" key="4">
    <source>
        <dbReference type="ARBA" id="ARBA00022598"/>
    </source>
</evidence>
<evidence type="ECO:0000256" key="13">
    <source>
        <dbReference type="HAMAP-Rule" id="MF_00047"/>
    </source>
</evidence>
<feature type="active site" evidence="14">
    <location>
        <position position="17"/>
    </location>
</feature>
<comment type="pathway">
    <text evidence="13">Cell wall biogenesis; peptidoglycan biosynthesis.</text>
</comment>
<reference evidence="19 20" key="1">
    <citation type="submission" date="2014-12" db="EMBL/GenBank/DDBJ databases">
        <title>Comparative genomics of the lactic acid bacteria isolated from the honey bee gut.</title>
        <authorList>
            <person name="Ellegaard K.M."/>
            <person name="Tamarit D."/>
            <person name="Javelind E."/>
            <person name="Olofsson T."/>
            <person name="Andersson S.G."/>
            <person name="Vasquez A."/>
        </authorList>
    </citation>
    <scope>NUCLEOTIDE SEQUENCE [LARGE SCALE GENOMIC DNA]</scope>
    <source>
        <strain evidence="19 20">Bma6</strain>
    </source>
</reference>
<evidence type="ECO:0000256" key="6">
    <source>
        <dbReference type="ARBA" id="ARBA00022741"/>
    </source>
</evidence>
<dbReference type="InterPro" id="IPR011095">
    <property type="entry name" value="Dala_Dala_lig_C"/>
</dbReference>
<feature type="binding site" evidence="15">
    <location>
        <begin position="249"/>
        <end position="256"/>
    </location>
    <ligand>
        <name>ATP</name>
        <dbReference type="ChEBI" id="CHEBI:30616"/>
    </ligand>
</feature>
<feature type="binding site" evidence="16">
    <location>
        <position position="351"/>
    </location>
    <ligand>
        <name>Mg(2+)</name>
        <dbReference type="ChEBI" id="CHEBI:18420"/>
        <label>2</label>
    </ligand>
</feature>
<comment type="cofactor">
    <cofactor evidence="1">
        <name>Mn(2+)</name>
        <dbReference type="ChEBI" id="CHEBI:29035"/>
    </cofactor>
</comment>
<evidence type="ECO:0000256" key="5">
    <source>
        <dbReference type="ARBA" id="ARBA00022723"/>
    </source>
</evidence>
<evidence type="ECO:0000256" key="17">
    <source>
        <dbReference type="PROSITE-ProRule" id="PRU00409"/>
    </source>
</evidence>
<feature type="binding site" evidence="15">
    <location>
        <begin position="350"/>
        <end position="351"/>
    </location>
    <ligand>
        <name>ATP</name>
        <dbReference type="ChEBI" id="CHEBI:30616"/>
    </ligand>
</feature>
<dbReference type="InterPro" id="IPR000291">
    <property type="entry name" value="D-Ala_lig_Van_CS"/>
</dbReference>
<feature type="domain" description="ATP-grasp" evidence="18">
    <location>
        <begin position="168"/>
        <end position="384"/>
    </location>
</feature>
<dbReference type="PROSITE" id="PS00843">
    <property type="entry name" value="DALA_DALA_LIGASE_1"/>
    <property type="match status" value="1"/>
</dbReference>
<evidence type="ECO:0000256" key="8">
    <source>
        <dbReference type="ARBA" id="ARBA00022842"/>
    </source>
</evidence>
<keyword evidence="11 16" id="KW-0464">Manganese</keyword>
<keyword evidence="3 13" id="KW-0963">Cytoplasm</keyword>
<comment type="subcellular location">
    <subcellularLocation>
        <location evidence="13">Cytoplasm</location>
    </subcellularLocation>
</comment>
<comment type="similarity">
    <text evidence="2 13">Belongs to the D-alanine--D-alanine ligase family.</text>
</comment>
<evidence type="ECO:0000256" key="10">
    <source>
        <dbReference type="ARBA" id="ARBA00022984"/>
    </source>
</evidence>
<dbReference type="FunFam" id="3.30.470.20:FF:000008">
    <property type="entry name" value="D-alanine--D-alanine ligase"/>
    <property type="match status" value="1"/>
</dbReference>
<feature type="binding site" evidence="15">
    <location>
        <begin position="217"/>
        <end position="218"/>
    </location>
    <ligand>
        <name>ATP</name>
        <dbReference type="ChEBI" id="CHEBI:30616"/>
    </ligand>
</feature>
<dbReference type="PANTHER" id="PTHR23132:SF25">
    <property type="entry name" value="D-ALANINE--D-ALANINE LIGASE A"/>
    <property type="match status" value="1"/>
</dbReference>
<dbReference type="InterPro" id="IPR011127">
    <property type="entry name" value="Dala_Dala_lig_N"/>
</dbReference>
<dbReference type="GO" id="GO:0009252">
    <property type="term" value="P:peptidoglycan biosynthetic process"/>
    <property type="evidence" value="ECO:0007669"/>
    <property type="project" value="UniProtKB-UniRule"/>
</dbReference>
<feature type="binding site" evidence="16">
    <location>
        <position position="353"/>
    </location>
    <ligand>
        <name>Mg(2+)</name>
        <dbReference type="ChEBI" id="CHEBI:18420"/>
        <label>2</label>
    </ligand>
</feature>
<dbReference type="GO" id="GO:0046872">
    <property type="term" value="F:metal ion binding"/>
    <property type="evidence" value="ECO:0007669"/>
    <property type="project" value="UniProtKB-KW"/>
</dbReference>
<dbReference type="HAMAP" id="MF_00047">
    <property type="entry name" value="Dala_Dala_lig"/>
    <property type="match status" value="1"/>
</dbReference>
<accession>A0ABD4AER2</accession>
<organism evidence="19 20">
    <name type="scientific">Bifidobacterium coryneforme</name>
    <dbReference type="NCBI Taxonomy" id="1687"/>
    <lineage>
        <taxon>Bacteria</taxon>
        <taxon>Bacillati</taxon>
        <taxon>Actinomycetota</taxon>
        <taxon>Actinomycetes</taxon>
        <taxon>Bifidobacteriales</taxon>
        <taxon>Bifidobacteriaceae</taxon>
        <taxon>Bifidobacterium</taxon>
    </lineage>
</organism>
<feature type="binding site" evidence="15">
    <location>
        <begin position="209"/>
        <end position="211"/>
    </location>
    <ligand>
        <name>ATP</name>
        <dbReference type="ChEBI" id="CHEBI:30616"/>
    </ligand>
</feature>
<dbReference type="SUPFAM" id="SSF56059">
    <property type="entry name" value="Glutathione synthetase ATP-binding domain-like"/>
    <property type="match status" value="1"/>
</dbReference>